<comment type="caution">
    <text evidence="1">The sequence shown here is derived from an EMBL/GenBank/DDBJ whole genome shotgun (WGS) entry which is preliminary data.</text>
</comment>
<dbReference type="SUPFAM" id="SSF52833">
    <property type="entry name" value="Thioredoxin-like"/>
    <property type="match status" value="1"/>
</dbReference>
<evidence type="ECO:0000313" key="1">
    <source>
        <dbReference type="EMBL" id="MBI3126767.1"/>
    </source>
</evidence>
<sequence>MPEFEGGLVLKWRAFPLEVINGRPAPRHIVDQEWPLVAVQEPLAPCRPFPHEGFLRTTMPAFEAYAAAYDRDPARARRFDLALRRGFFHEGRRIDEPEVVLEIAGEAGLDPEALRPEVGSPRRREQVMADCRESMRLRDEKGLPMTSPTLMLPSGEAIHNPYASPKRFERGRLVEVLPPPRCGEAVYEGFREILRKAAG</sequence>
<gene>
    <name evidence="1" type="ORF">HYZ11_04090</name>
</gene>
<organism evidence="1 2">
    <name type="scientific">Tectimicrobiota bacterium</name>
    <dbReference type="NCBI Taxonomy" id="2528274"/>
    <lineage>
        <taxon>Bacteria</taxon>
        <taxon>Pseudomonadati</taxon>
        <taxon>Nitrospinota/Tectimicrobiota group</taxon>
        <taxon>Candidatus Tectimicrobiota</taxon>
    </lineage>
</organism>
<accession>A0A932HZ12</accession>
<dbReference type="AlphaFoldDB" id="A0A932HZ12"/>
<reference evidence="1" key="1">
    <citation type="submission" date="2020-07" db="EMBL/GenBank/DDBJ databases">
        <title>Huge and variable diversity of episymbiotic CPR bacteria and DPANN archaea in groundwater ecosystems.</title>
        <authorList>
            <person name="He C.Y."/>
            <person name="Keren R."/>
            <person name="Whittaker M."/>
            <person name="Farag I.F."/>
            <person name="Doudna J."/>
            <person name="Cate J.H.D."/>
            <person name="Banfield J.F."/>
        </authorList>
    </citation>
    <scope>NUCLEOTIDE SEQUENCE</scope>
    <source>
        <strain evidence="1">NC_groundwater_763_Ag_S-0.2um_68_21</strain>
    </source>
</reference>
<dbReference type="EMBL" id="JACPUR010000012">
    <property type="protein sequence ID" value="MBI3126767.1"/>
    <property type="molecule type" value="Genomic_DNA"/>
</dbReference>
<proteinExistence type="predicted"/>
<dbReference type="Gene3D" id="3.40.30.10">
    <property type="entry name" value="Glutaredoxin"/>
    <property type="match status" value="1"/>
</dbReference>
<protein>
    <recommendedName>
        <fullName evidence="3">DSBA-like thioredoxin domain-containing protein</fullName>
    </recommendedName>
</protein>
<evidence type="ECO:0008006" key="3">
    <source>
        <dbReference type="Google" id="ProtNLM"/>
    </source>
</evidence>
<dbReference type="Proteomes" id="UP000782312">
    <property type="component" value="Unassembled WGS sequence"/>
</dbReference>
<evidence type="ECO:0000313" key="2">
    <source>
        <dbReference type="Proteomes" id="UP000782312"/>
    </source>
</evidence>
<name>A0A932HZ12_UNCTE</name>
<dbReference type="InterPro" id="IPR036249">
    <property type="entry name" value="Thioredoxin-like_sf"/>
</dbReference>